<dbReference type="EMBL" id="NIDF01000529">
    <property type="protein sequence ID" value="TYJ51081.1"/>
    <property type="molecule type" value="Genomic_DNA"/>
</dbReference>
<proteinExistence type="predicted"/>
<organism evidence="2 3">
    <name type="scientific">Cryptococcus floricola</name>
    <dbReference type="NCBI Taxonomy" id="2591691"/>
    <lineage>
        <taxon>Eukaryota</taxon>
        <taxon>Fungi</taxon>
        <taxon>Dikarya</taxon>
        <taxon>Basidiomycota</taxon>
        <taxon>Agaricomycotina</taxon>
        <taxon>Tremellomycetes</taxon>
        <taxon>Tremellales</taxon>
        <taxon>Cryptococcaceae</taxon>
        <taxon>Cryptococcus</taxon>
    </lineage>
</organism>
<feature type="compositionally biased region" description="Basic and acidic residues" evidence="1">
    <location>
        <begin position="41"/>
        <end position="63"/>
    </location>
</feature>
<feature type="region of interest" description="Disordered" evidence="1">
    <location>
        <begin position="1"/>
        <end position="107"/>
    </location>
</feature>
<feature type="region of interest" description="Disordered" evidence="1">
    <location>
        <begin position="127"/>
        <end position="151"/>
    </location>
</feature>
<evidence type="ECO:0000313" key="3">
    <source>
        <dbReference type="Proteomes" id="UP000322245"/>
    </source>
</evidence>
<sequence length="308" mass="34312">MSTNSTAPPSGGVAPDVLPQNTAPPAGGVAPDVLPLAPEATNEKNEEKRREERGDEMNEAKTETEEDESGDGATMSTGGSHEESVHSEPRPRMRQDTPWASDAPTAAPTNDMTAIIAMMANMQQHMQQQMQQQSAQMQQQSTQMQQQMQQQSTLLEFLARDKRAPPPAHTHAPASPSSSAGPTQDQPRLFKRPDKLVCPTLTRYTKDPFVVIRHIYALEAYVADARPSIDPEFFDHWLISQCNSSISSVGQWVSWAREEGTQYLTLAEWSEGWKEKVLDRDWVRQVRLSLSHKRMEGTNPRAFDAFSA</sequence>
<comment type="caution">
    <text evidence="2">The sequence shown here is derived from an EMBL/GenBank/DDBJ whole genome shotgun (WGS) entry which is preliminary data.</text>
</comment>
<feature type="region of interest" description="Disordered" evidence="1">
    <location>
        <begin position="163"/>
        <end position="192"/>
    </location>
</feature>
<accession>A0A5D3ALH9</accession>
<reference evidence="2 3" key="1">
    <citation type="submission" date="2017-05" db="EMBL/GenBank/DDBJ databases">
        <title>The Genome Sequence of Tsuchiyaea wingfieldii DSM 27421.</title>
        <authorList>
            <person name="Cuomo C."/>
            <person name="Passer A."/>
            <person name="Billmyre B."/>
            <person name="Heitman J."/>
        </authorList>
    </citation>
    <scope>NUCLEOTIDE SEQUENCE [LARGE SCALE GENOMIC DNA]</scope>
    <source>
        <strain evidence="2 3">DSM 27421</strain>
    </source>
</reference>
<feature type="compositionally biased region" description="Low complexity" evidence="1">
    <location>
        <begin position="169"/>
        <end position="180"/>
    </location>
</feature>
<protein>
    <submittedName>
        <fullName evidence="2">Uncharacterized protein</fullName>
    </submittedName>
</protein>
<dbReference type="Proteomes" id="UP000322245">
    <property type="component" value="Unassembled WGS sequence"/>
</dbReference>
<feature type="non-terminal residue" evidence="2">
    <location>
        <position position="308"/>
    </location>
</feature>
<dbReference type="AlphaFoldDB" id="A0A5D3ALH9"/>
<evidence type="ECO:0000256" key="1">
    <source>
        <dbReference type="SAM" id="MobiDB-lite"/>
    </source>
</evidence>
<keyword evidence="3" id="KW-1185">Reference proteome</keyword>
<gene>
    <name evidence="2" type="ORF">B9479_008368</name>
</gene>
<evidence type="ECO:0000313" key="2">
    <source>
        <dbReference type="EMBL" id="TYJ51081.1"/>
    </source>
</evidence>
<name>A0A5D3ALH9_9TREE</name>
<feature type="compositionally biased region" description="Basic and acidic residues" evidence="1">
    <location>
        <begin position="80"/>
        <end position="95"/>
    </location>
</feature>